<organism evidence="1 2">
    <name type="scientific">Trichoderma asperellum (strain ATCC 204424 / CBS 433.97 / NBRC 101777)</name>
    <dbReference type="NCBI Taxonomy" id="1042311"/>
    <lineage>
        <taxon>Eukaryota</taxon>
        <taxon>Fungi</taxon>
        <taxon>Dikarya</taxon>
        <taxon>Ascomycota</taxon>
        <taxon>Pezizomycotina</taxon>
        <taxon>Sordariomycetes</taxon>
        <taxon>Hypocreomycetidae</taxon>
        <taxon>Hypocreales</taxon>
        <taxon>Hypocreaceae</taxon>
        <taxon>Trichoderma</taxon>
    </lineage>
</organism>
<reference evidence="1 2" key="1">
    <citation type="submission" date="2016-07" db="EMBL/GenBank/DDBJ databases">
        <title>Multiple horizontal gene transfer events from other fungi enriched the ability of initially mycotrophic Trichoderma (Ascomycota) to feed on dead plant biomass.</title>
        <authorList>
            <consortium name="DOE Joint Genome Institute"/>
            <person name="Aerts A."/>
            <person name="Atanasova L."/>
            <person name="Chenthamara K."/>
            <person name="Zhang J."/>
            <person name="Grujic M."/>
            <person name="Henrissat B."/>
            <person name="Kuo A."/>
            <person name="Salamov A."/>
            <person name="Lipzen A."/>
            <person name="Labutti K."/>
            <person name="Barry K."/>
            <person name="Miao Y."/>
            <person name="Rahimi M.J."/>
            <person name="Shen Q."/>
            <person name="Grigoriev I.V."/>
            <person name="Kubicek C.P."/>
            <person name="Druzhinina I.S."/>
        </authorList>
    </citation>
    <scope>NUCLEOTIDE SEQUENCE [LARGE SCALE GENOMIC DNA]</scope>
    <source>
        <strain evidence="1 2">CBS 433.97</strain>
    </source>
</reference>
<evidence type="ECO:0000313" key="1">
    <source>
        <dbReference type="EMBL" id="PTB45976.1"/>
    </source>
</evidence>
<sequence length="73" mass="8004">NGLPSRWQSSAATPSSAFCLALAAPQTLQPHPFNTPSTGHQRDGLLTDQAAKRIKEKKIPSWMISVRKLTYSL</sequence>
<gene>
    <name evidence="1" type="ORF">M441DRAFT_126437</name>
</gene>
<name>A0A2T3ZMF7_TRIA4</name>
<feature type="non-terminal residue" evidence="1">
    <location>
        <position position="1"/>
    </location>
</feature>
<accession>A0A2T3ZMF7</accession>
<evidence type="ECO:0000313" key="2">
    <source>
        <dbReference type="Proteomes" id="UP000240493"/>
    </source>
</evidence>
<keyword evidence="2" id="KW-1185">Reference proteome</keyword>
<proteinExistence type="predicted"/>
<dbReference type="AlphaFoldDB" id="A0A2T3ZMF7"/>
<dbReference type="Proteomes" id="UP000240493">
    <property type="component" value="Unassembled WGS sequence"/>
</dbReference>
<protein>
    <submittedName>
        <fullName evidence="1">Uncharacterized protein</fullName>
    </submittedName>
</protein>
<dbReference type="EMBL" id="KZ679256">
    <property type="protein sequence ID" value="PTB45976.1"/>
    <property type="molecule type" value="Genomic_DNA"/>
</dbReference>